<dbReference type="InterPro" id="IPR007852">
    <property type="entry name" value="Cdc73/Parafibromin"/>
</dbReference>
<comment type="similarity">
    <text evidence="2">Belongs to the CDC73 family.</text>
</comment>
<evidence type="ECO:0000256" key="3">
    <source>
        <dbReference type="ARBA" id="ARBA00023163"/>
    </source>
</evidence>
<dbReference type="InterPro" id="IPR032041">
    <property type="entry name" value="Cdc73_N"/>
</dbReference>
<organism evidence="8">
    <name type="scientific">Polytomella parva</name>
    <dbReference type="NCBI Taxonomy" id="51329"/>
    <lineage>
        <taxon>Eukaryota</taxon>
        <taxon>Viridiplantae</taxon>
        <taxon>Chlorophyta</taxon>
        <taxon>core chlorophytes</taxon>
        <taxon>Chlorophyceae</taxon>
        <taxon>CS clade</taxon>
        <taxon>Chlamydomonadales</taxon>
        <taxon>Chlamydomonadaceae</taxon>
        <taxon>Polytomella</taxon>
    </lineage>
</organism>
<feature type="region of interest" description="Disordered" evidence="5">
    <location>
        <begin position="179"/>
        <end position="249"/>
    </location>
</feature>
<feature type="domain" description="Cell division control protein 73 C-terminal" evidence="6">
    <location>
        <begin position="258"/>
        <end position="424"/>
    </location>
</feature>
<dbReference type="InterPro" id="IPR031336">
    <property type="entry name" value="CDC73_C"/>
</dbReference>
<gene>
    <name evidence="8" type="ORF">PPAR00522_LOCUS493</name>
</gene>
<sequence>MNPLTVLKDFNLQNKLNQIYIQNGSIIFGDKYQFPTSSPAYSKKDDGTYYSLLSILVFLQRRLLKRHEYIVEAKNLNVEILATIDQQPILDYLDGLVKAEINLPLITNATLETTVVAVGEEDAEHRAKRARTAGDASSTENYVRERHLRDRNSMLLSPTTGFQKVLDIVAKVESKLNAGAKSSAGEIDQARPGQQTTGSTAAISKPDSRSTTPHSTGITSHLTVSNKNSNSSTSQAPGSIPGGWTLPPPNLKKPDCRIPIIIVPSGMSSLITMRNARSFFEEGKFLPASGLGMANSGGSGEIGSGGASDGRAIMVKRKSGRVKPVPYVITDQVPEATDPAWNRVVAVLVHGVKWQFTSWPHKGASSGDPTDVLRQVCGFYVHYQDEQVKPPVSEWNVRRLPLARDSRHRDASTANDFFRQLDTWLTARKSTLEF</sequence>
<dbReference type="Pfam" id="PF05179">
    <property type="entry name" value="CDC73_C"/>
    <property type="match status" value="1"/>
</dbReference>
<dbReference type="PANTHER" id="PTHR12466:SF8">
    <property type="entry name" value="PARAFIBROMIN"/>
    <property type="match status" value="1"/>
</dbReference>
<evidence type="ECO:0008006" key="9">
    <source>
        <dbReference type="Google" id="ProtNLM"/>
    </source>
</evidence>
<dbReference type="AlphaFoldDB" id="A0A7S0UQC4"/>
<dbReference type="InterPro" id="IPR038103">
    <property type="entry name" value="CDC73_C_sf"/>
</dbReference>
<dbReference type="GO" id="GO:0006368">
    <property type="term" value="P:transcription elongation by RNA polymerase II"/>
    <property type="evidence" value="ECO:0007669"/>
    <property type="project" value="InterPro"/>
</dbReference>
<evidence type="ECO:0000256" key="2">
    <source>
        <dbReference type="ARBA" id="ARBA00010427"/>
    </source>
</evidence>
<evidence type="ECO:0000256" key="4">
    <source>
        <dbReference type="ARBA" id="ARBA00023242"/>
    </source>
</evidence>
<feature type="domain" description="Paf1 complex subunit Cdc73 N-terminal" evidence="7">
    <location>
        <begin position="2"/>
        <end position="135"/>
    </location>
</feature>
<name>A0A7S0UQC4_9CHLO</name>
<dbReference type="GO" id="GO:0000993">
    <property type="term" value="F:RNA polymerase II complex binding"/>
    <property type="evidence" value="ECO:0007669"/>
    <property type="project" value="TreeGrafter"/>
</dbReference>
<feature type="region of interest" description="Disordered" evidence="5">
    <location>
        <begin position="124"/>
        <end position="146"/>
    </location>
</feature>
<keyword evidence="4" id="KW-0539">Nucleus</keyword>
<evidence type="ECO:0000259" key="6">
    <source>
        <dbReference type="Pfam" id="PF05179"/>
    </source>
</evidence>
<dbReference type="GO" id="GO:0016593">
    <property type="term" value="C:Cdc73/Paf1 complex"/>
    <property type="evidence" value="ECO:0007669"/>
    <property type="project" value="InterPro"/>
</dbReference>
<reference evidence="8" key="1">
    <citation type="submission" date="2021-01" db="EMBL/GenBank/DDBJ databases">
        <authorList>
            <person name="Corre E."/>
            <person name="Pelletier E."/>
            <person name="Niang G."/>
            <person name="Scheremetjew M."/>
            <person name="Finn R."/>
            <person name="Kale V."/>
            <person name="Holt S."/>
            <person name="Cochrane G."/>
            <person name="Meng A."/>
            <person name="Brown T."/>
            <person name="Cohen L."/>
        </authorList>
    </citation>
    <scope>NUCLEOTIDE SEQUENCE</scope>
    <source>
        <strain evidence="8">SAG 63-3</strain>
    </source>
</reference>
<proteinExistence type="inferred from homology"/>
<comment type="subcellular location">
    <subcellularLocation>
        <location evidence="1">Nucleus</location>
    </subcellularLocation>
</comment>
<accession>A0A7S0UQC4</accession>
<protein>
    <recommendedName>
        <fullName evidence="9">Parafibromin</fullName>
    </recommendedName>
</protein>
<evidence type="ECO:0000256" key="1">
    <source>
        <dbReference type="ARBA" id="ARBA00004123"/>
    </source>
</evidence>
<feature type="compositionally biased region" description="Polar residues" evidence="5">
    <location>
        <begin position="192"/>
        <end position="202"/>
    </location>
</feature>
<feature type="compositionally biased region" description="Low complexity" evidence="5">
    <location>
        <begin position="225"/>
        <end position="234"/>
    </location>
</feature>
<dbReference type="Gene3D" id="3.40.50.11990">
    <property type="entry name" value="RNA polymerase II accessory factor, Cdc73 C-terminal domain"/>
    <property type="match status" value="1"/>
</dbReference>
<dbReference type="PANTHER" id="PTHR12466">
    <property type="entry name" value="CDC73 DOMAIN PROTEIN"/>
    <property type="match status" value="1"/>
</dbReference>
<keyword evidence="3" id="KW-0804">Transcription</keyword>
<dbReference type="EMBL" id="HBFM01000911">
    <property type="protein sequence ID" value="CAD8764109.1"/>
    <property type="molecule type" value="Transcribed_RNA"/>
</dbReference>
<dbReference type="Pfam" id="PF16050">
    <property type="entry name" value="CDC73_N"/>
    <property type="match status" value="1"/>
</dbReference>
<evidence type="ECO:0000259" key="7">
    <source>
        <dbReference type="Pfam" id="PF16050"/>
    </source>
</evidence>
<evidence type="ECO:0000256" key="5">
    <source>
        <dbReference type="SAM" id="MobiDB-lite"/>
    </source>
</evidence>
<evidence type="ECO:0000313" key="8">
    <source>
        <dbReference type="EMBL" id="CAD8764109.1"/>
    </source>
</evidence>
<dbReference type="GO" id="GO:0032968">
    <property type="term" value="P:positive regulation of transcription elongation by RNA polymerase II"/>
    <property type="evidence" value="ECO:0007669"/>
    <property type="project" value="TreeGrafter"/>
</dbReference>
<feature type="compositionally biased region" description="Polar residues" evidence="5">
    <location>
        <begin position="209"/>
        <end position="224"/>
    </location>
</feature>